<dbReference type="Gene3D" id="1.10.4020.10">
    <property type="entry name" value="DNA breaking-rejoining enzymes"/>
    <property type="match status" value="1"/>
</dbReference>
<dbReference type="SUPFAM" id="SSF47353">
    <property type="entry name" value="Retrovirus capsid dimerization domain-like"/>
    <property type="match status" value="1"/>
</dbReference>
<dbReference type="AlphaFoldDB" id="A0A7M4F625"/>
<reference evidence="2" key="2">
    <citation type="submission" date="2025-09" db="UniProtKB">
        <authorList>
            <consortium name="Ensembl"/>
        </authorList>
    </citation>
    <scope>IDENTIFICATION</scope>
</reference>
<dbReference type="PANTHER" id="PTHR46888:SF1">
    <property type="entry name" value="RIBONUCLEASE H"/>
    <property type="match status" value="1"/>
</dbReference>
<evidence type="ECO:0000259" key="1">
    <source>
        <dbReference type="PROSITE" id="PS50804"/>
    </source>
</evidence>
<evidence type="ECO:0000313" key="3">
    <source>
        <dbReference type="Proteomes" id="UP000594220"/>
    </source>
</evidence>
<dbReference type="GeneTree" id="ENSGT00960000189285"/>
<accession>A0A7M4F625</accession>
<sequence>MEVVYRSLNREEAQDYEVVKAAILYHLELSPEHFQRLFRAHKAPEETRPWVLLQRLHDLFGKWVKLLACTMVALVDKIILEQFVNDLEDRTQQCVQQHALEMCEEALKVVEDFADSECQWHKEGFHHNVQPNLTSQFKLCYHAPTYYHLGTIYIKQGWAKCGP</sequence>
<dbReference type="Ensembl" id="ENSCPRT00005023456.1">
    <property type="protein sequence ID" value="ENSCPRP00005020073.1"/>
    <property type="gene ID" value="ENSCPRG00005013984.1"/>
</dbReference>
<keyword evidence="3" id="KW-1185">Reference proteome</keyword>
<name>A0A7M4F625_CROPO</name>
<evidence type="ECO:0000313" key="2">
    <source>
        <dbReference type="Ensembl" id="ENSCPRP00005020073.1"/>
    </source>
</evidence>
<proteinExistence type="predicted"/>
<dbReference type="Proteomes" id="UP000594220">
    <property type="component" value="Unplaced"/>
</dbReference>
<dbReference type="PANTHER" id="PTHR46888">
    <property type="entry name" value="ZINC KNUCKLE DOMAINCONTAINING PROTEIN-RELATED"/>
    <property type="match status" value="1"/>
</dbReference>
<dbReference type="InterPro" id="IPR003309">
    <property type="entry name" value="SCAN_dom"/>
</dbReference>
<dbReference type="PROSITE" id="PS50804">
    <property type="entry name" value="SCAN_BOX"/>
    <property type="match status" value="1"/>
</dbReference>
<feature type="domain" description="SCAN box" evidence="1">
    <location>
        <begin position="35"/>
        <end position="113"/>
    </location>
</feature>
<reference evidence="2" key="1">
    <citation type="submission" date="2025-08" db="UniProtKB">
        <authorList>
            <consortium name="Ensembl"/>
        </authorList>
    </citation>
    <scope>IDENTIFICATION</scope>
</reference>
<dbReference type="InterPro" id="IPR038269">
    <property type="entry name" value="SCAN_sf"/>
</dbReference>
<dbReference type="OMA" id="HALEMCE"/>
<dbReference type="Pfam" id="PF02023">
    <property type="entry name" value="SCAN"/>
    <property type="match status" value="1"/>
</dbReference>
<protein>
    <recommendedName>
        <fullName evidence="1">SCAN box domain-containing protein</fullName>
    </recommendedName>
</protein>
<organism evidence="2 3">
    <name type="scientific">Crocodylus porosus</name>
    <name type="common">Saltwater crocodile</name>
    <name type="synonym">Estuarine crocodile</name>
    <dbReference type="NCBI Taxonomy" id="8502"/>
    <lineage>
        <taxon>Eukaryota</taxon>
        <taxon>Metazoa</taxon>
        <taxon>Chordata</taxon>
        <taxon>Craniata</taxon>
        <taxon>Vertebrata</taxon>
        <taxon>Euteleostomi</taxon>
        <taxon>Archelosauria</taxon>
        <taxon>Archosauria</taxon>
        <taxon>Crocodylia</taxon>
        <taxon>Longirostres</taxon>
        <taxon>Crocodylidae</taxon>
        <taxon>Crocodylus</taxon>
    </lineage>
</organism>